<dbReference type="InterPro" id="IPR008514">
    <property type="entry name" value="T6SS_Hcp"/>
</dbReference>
<evidence type="ECO:0000256" key="1">
    <source>
        <dbReference type="SAM" id="MobiDB-lite"/>
    </source>
</evidence>
<feature type="region of interest" description="Disordered" evidence="1">
    <location>
        <begin position="31"/>
        <end position="51"/>
    </location>
</feature>
<accession>A0ABZ0CVP6</accession>
<proteinExistence type="predicted"/>
<organism evidence="2 3">
    <name type="scientific">Piscinibacter gummiphilus</name>
    <dbReference type="NCBI Taxonomy" id="946333"/>
    <lineage>
        <taxon>Bacteria</taxon>
        <taxon>Pseudomonadati</taxon>
        <taxon>Pseudomonadota</taxon>
        <taxon>Betaproteobacteria</taxon>
        <taxon>Burkholderiales</taxon>
        <taxon>Sphaerotilaceae</taxon>
        <taxon>Piscinibacter</taxon>
    </lineage>
</organism>
<evidence type="ECO:0000313" key="2">
    <source>
        <dbReference type="EMBL" id="WOB07035.1"/>
    </source>
</evidence>
<feature type="compositionally biased region" description="Low complexity" evidence="1">
    <location>
        <begin position="40"/>
        <end position="49"/>
    </location>
</feature>
<reference evidence="2 3" key="1">
    <citation type="submission" date="2023-10" db="EMBL/GenBank/DDBJ databases">
        <title>Bacteria for the degradation of biodegradable plastic PBAT(Polybutylene adipate terephthalate).</title>
        <authorList>
            <person name="Weon H.-Y."/>
            <person name="Yeon J."/>
        </authorList>
    </citation>
    <scope>NUCLEOTIDE SEQUENCE [LARGE SCALE GENOMIC DNA]</scope>
    <source>
        <strain evidence="2 3">SBD 7-3</strain>
    </source>
</reference>
<dbReference type="Gene3D" id="2.30.110.20">
    <property type="entry name" value="Hcp1-like"/>
    <property type="match status" value="1"/>
</dbReference>
<dbReference type="SUPFAM" id="SSF141452">
    <property type="entry name" value="Hcp1-like"/>
    <property type="match status" value="1"/>
</dbReference>
<dbReference type="RefSeq" id="WP_296728970.1">
    <property type="nucleotide sequence ID" value="NZ_CP136336.1"/>
</dbReference>
<evidence type="ECO:0000313" key="3">
    <source>
        <dbReference type="Proteomes" id="UP001303946"/>
    </source>
</evidence>
<dbReference type="NCBIfam" id="TIGR03344">
    <property type="entry name" value="VI_effect_Hcp1"/>
    <property type="match status" value="1"/>
</dbReference>
<dbReference type="PANTHER" id="PTHR36152:SF5">
    <property type="entry name" value="PROTEIN HCP1"/>
    <property type="match status" value="1"/>
</dbReference>
<dbReference type="InterPro" id="IPR053165">
    <property type="entry name" value="HSI-I_assembly_Hcp1"/>
</dbReference>
<name>A0ABZ0CVP6_9BURK</name>
<protein>
    <submittedName>
        <fullName evidence="2">Type VI secretion system tube protein Hcp</fullName>
    </submittedName>
</protein>
<dbReference type="EMBL" id="CP136336">
    <property type="protein sequence ID" value="WOB07035.1"/>
    <property type="molecule type" value="Genomic_DNA"/>
</dbReference>
<sequence length="172" mass="18659">MKDIYVDFKAGGIKGDSKDSTHAGTVEVTSFSHEIRQPKSATSSTAGGHTSERVEHGEMIFTKDIDFASPALLVACSSGTVIKDVEIHFYRAFGSNTAGGTQSRKKYWAIKLKNVIVASVANVISGEGLPGETFSLKYSAIEWSYDEIKVDGSQGNKMTKQWNLQNNTPTFA</sequence>
<dbReference type="InterPro" id="IPR036624">
    <property type="entry name" value="Hcp1-lik_sf"/>
</dbReference>
<dbReference type="Proteomes" id="UP001303946">
    <property type="component" value="Chromosome"/>
</dbReference>
<dbReference type="Pfam" id="PF05638">
    <property type="entry name" value="T6SS_HCP"/>
    <property type="match status" value="1"/>
</dbReference>
<dbReference type="PANTHER" id="PTHR36152">
    <property type="entry name" value="CYTOPLASMIC PROTEIN-RELATED"/>
    <property type="match status" value="1"/>
</dbReference>
<gene>
    <name evidence="2" type="ORF">RXV79_19185</name>
</gene>
<keyword evidence="3" id="KW-1185">Reference proteome</keyword>